<keyword evidence="6 8" id="KW-0408">Iron</keyword>
<dbReference type="InterPro" id="IPR050121">
    <property type="entry name" value="Cytochrome_P450_monoxygenase"/>
</dbReference>
<dbReference type="InterPro" id="IPR002401">
    <property type="entry name" value="Cyt_P450_E_grp-I"/>
</dbReference>
<dbReference type="STRING" id="97972.A0A2V1E0B9"/>
<organism evidence="10 11">
    <name type="scientific">Periconia macrospinosa</name>
    <dbReference type="NCBI Taxonomy" id="97972"/>
    <lineage>
        <taxon>Eukaryota</taxon>
        <taxon>Fungi</taxon>
        <taxon>Dikarya</taxon>
        <taxon>Ascomycota</taxon>
        <taxon>Pezizomycotina</taxon>
        <taxon>Dothideomycetes</taxon>
        <taxon>Pleosporomycetidae</taxon>
        <taxon>Pleosporales</taxon>
        <taxon>Massarineae</taxon>
        <taxon>Periconiaceae</taxon>
        <taxon>Periconia</taxon>
    </lineage>
</organism>
<feature type="transmembrane region" description="Helical" evidence="9">
    <location>
        <begin position="13"/>
        <end position="33"/>
    </location>
</feature>
<dbReference type="AlphaFoldDB" id="A0A2V1E0B9"/>
<evidence type="ECO:0000313" key="11">
    <source>
        <dbReference type="Proteomes" id="UP000244855"/>
    </source>
</evidence>
<evidence type="ECO:0000256" key="4">
    <source>
        <dbReference type="ARBA" id="ARBA00022723"/>
    </source>
</evidence>
<evidence type="ECO:0000256" key="3">
    <source>
        <dbReference type="ARBA" id="ARBA00022617"/>
    </source>
</evidence>
<accession>A0A2V1E0B9</accession>
<evidence type="ECO:0000256" key="8">
    <source>
        <dbReference type="PIRSR" id="PIRSR602401-1"/>
    </source>
</evidence>
<evidence type="ECO:0000256" key="7">
    <source>
        <dbReference type="ARBA" id="ARBA00023033"/>
    </source>
</evidence>
<keyword evidence="7 10" id="KW-0503">Monooxygenase</keyword>
<name>A0A2V1E0B9_9PLEO</name>
<dbReference type="CDD" id="cd11061">
    <property type="entry name" value="CYP67-like"/>
    <property type="match status" value="1"/>
</dbReference>
<keyword evidence="9" id="KW-0812">Transmembrane</keyword>
<feature type="binding site" description="axial binding residue" evidence="8">
    <location>
        <position position="466"/>
    </location>
    <ligand>
        <name>heme</name>
        <dbReference type="ChEBI" id="CHEBI:30413"/>
    </ligand>
    <ligandPart>
        <name>Fe</name>
        <dbReference type="ChEBI" id="CHEBI:18248"/>
    </ligandPart>
</feature>
<evidence type="ECO:0000313" key="10">
    <source>
        <dbReference type="EMBL" id="PVI03993.1"/>
    </source>
</evidence>
<evidence type="ECO:0000256" key="1">
    <source>
        <dbReference type="ARBA" id="ARBA00001971"/>
    </source>
</evidence>
<evidence type="ECO:0000256" key="5">
    <source>
        <dbReference type="ARBA" id="ARBA00023002"/>
    </source>
</evidence>
<keyword evidence="5" id="KW-0560">Oxidoreductase</keyword>
<evidence type="ECO:0000256" key="6">
    <source>
        <dbReference type="ARBA" id="ARBA00023004"/>
    </source>
</evidence>
<sequence>MVSSTASSSSWPVIIPTLLLCYFVSWAVYNLWFHPLAKVPGPFLARISRLPTFYHAVKGDRHIWLSQCHRIYGSKVRVQPNEAIFLSQQAHRDIYGFKANVRRSKSYKAWQTSADPNTALTIDPASHSRKRKILNQAFTEKSVKNAASFVMQHTDRWIDLIVADEDIVNEGGWSKSRDMSNWTNWLIFDILGDICFGRSFEIKEPGPNPIRAIPELVQNHVLFFYPILQSPIMEFFVWAKPKGIDSLLNMIAPPELKTYYKFINDSVTQRMQMEKEIKPNEESSRRDMFHYLCAARDPVTNEPYSEDALQGEAAMLIVAGSDSTASILAAFWFYISRNQTAYERIITEIRSTFHSADEIVSGAKLQSCVYLWACIEECLRISPAGPSEFAREVLPGGATIDGDYYPPGVLVGCAHFAMGRNEAIFGDPDRFRPERYIPSEETGVTIEDVHRLKAYYQPFLIGPTNCVGQNIAMMEMALVIAKTLFRLDVRSVPGEDLGAGHPSLGVGRRDKDQYQIVDAFITVHSGPVVQFRKRSI</sequence>
<dbReference type="EMBL" id="KZ805325">
    <property type="protein sequence ID" value="PVI03993.1"/>
    <property type="molecule type" value="Genomic_DNA"/>
</dbReference>
<comment type="cofactor">
    <cofactor evidence="1 8">
        <name>heme</name>
        <dbReference type="ChEBI" id="CHEBI:30413"/>
    </cofactor>
</comment>
<reference evidence="10 11" key="1">
    <citation type="journal article" date="2018" name="Sci. Rep.">
        <title>Comparative genomics provides insights into the lifestyle and reveals functional heterogeneity of dark septate endophytic fungi.</title>
        <authorList>
            <person name="Knapp D.G."/>
            <person name="Nemeth J.B."/>
            <person name="Barry K."/>
            <person name="Hainaut M."/>
            <person name="Henrissat B."/>
            <person name="Johnson J."/>
            <person name="Kuo A."/>
            <person name="Lim J.H.P."/>
            <person name="Lipzen A."/>
            <person name="Nolan M."/>
            <person name="Ohm R.A."/>
            <person name="Tamas L."/>
            <person name="Grigoriev I.V."/>
            <person name="Spatafora J.W."/>
            <person name="Nagy L.G."/>
            <person name="Kovacs G.M."/>
        </authorList>
    </citation>
    <scope>NUCLEOTIDE SEQUENCE [LARGE SCALE GENOMIC DNA]</scope>
    <source>
        <strain evidence="10 11">DSE2036</strain>
    </source>
</reference>
<keyword evidence="3 8" id="KW-0349">Heme</keyword>
<dbReference type="OrthoDB" id="1470350at2759"/>
<evidence type="ECO:0000256" key="9">
    <source>
        <dbReference type="SAM" id="Phobius"/>
    </source>
</evidence>
<dbReference type="SUPFAM" id="SSF48264">
    <property type="entry name" value="Cytochrome P450"/>
    <property type="match status" value="1"/>
</dbReference>
<dbReference type="Proteomes" id="UP000244855">
    <property type="component" value="Unassembled WGS sequence"/>
</dbReference>
<dbReference type="GO" id="GO:0005506">
    <property type="term" value="F:iron ion binding"/>
    <property type="evidence" value="ECO:0007669"/>
    <property type="project" value="InterPro"/>
</dbReference>
<keyword evidence="9" id="KW-0472">Membrane</keyword>
<keyword evidence="11" id="KW-1185">Reference proteome</keyword>
<keyword evidence="4 8" id="KW-0479">Metal-binding</keyword>
<dbReference type="PANTHER" id="PTHR24305">
    <property type="entry name" value="CYTOCHROME P450"/>
    <property type="match status" value="1"/>
</dbReference>
<gene>
    <name evidence="10" type="ORF">DM02DRAFT_716509</name>
</gene>
<dbReference type="GO" id="GO:0020037">
    <property type="term" value="F:heme binding"/>
    <property type="evidence" value="ECO:0007669"/>
    <property type="project" value="InterPro"/>
</dbReference>
<protein>
    <submittedName>
        <fullName evidence="10">Benzoate 4-monooxygenase cytochrome P450</fullName>
    </submittedName>
</protein>
<dbReference type="PRINTS" id="PR00385">
    <property type="entry name" value="P450"/>
</dbReference>
<dbReference type="Pfam" id="PF00067">
    <property type="entry name" value="p450"/>
    <property type="match status" value="1"/>
</dbReference>
<dbReference type="GO" id="GO:0004497">
    <property type="term" value="F:monooxygenase activity"/>
    <property type="evidence" value="ECO:0007669"/>
    <property type="project" value="UniProtKB-KW"/>
</dbReference>
<keyword evidence="9" id="KW-1133">Transmembrane helix</keyword>
<dbReference type="InterPro" id="IPR001128">
    <property type="entry name" value="Cyt_P450"/>
</dbReference>
<proteinExistence type="inferred from homology"/>
<dbReference type="InterPro" id="IPR036396">
    <property type="entry name" value="Cyt_P450_sf"/>
</dbReference>
<comment type="similarity">
    <text evidence="2">Belongs to the cytochrome P450 family.</text>
</comment>
<dbReference type="PANTHER" id="PTHR24305:SF237">
    <property type="entry name" value="CYTOCHROME P450 MONOOXYGENASE ATNE-RELATED"/>
    <property type="match status" value="1"/>
</dbReference>
<evidence type="ECO:0000256" key="2">
    <source>
        <dbReference type="ARBA" id="ARBA00010617"/>
    </source>
</evidence>
<dbReference type="Gene3D" id="1.10.630.10">
    <property type="entry name" value="Cytochrome P450"/>
    <property type="match status" value="1"/>
</dbReference>
<dbReference type="GO" id="GO:0016705">
    <property type="term" value="F:oxidoreductase activity, acting on paired donors, with incorporation or reduction of molecular oxygen"/>
    <property type="evidence" value="ECO:0007669"/>
    <property type="project" value="InterPro"/>
</dbReference>
<dbReference type="PRINTS" id="PR00463">
    <property type="entry name" value="EP450I"/>
</dbReference>